<evidence type="ECO:0000313" key="1">
    <source>
        <dbReference type="EMBL" id="RYR12390.1"/>
    </source>
</evidence>
<accession>A0A444ZDY2</accession>
<sequence length="121" mass="13755">MLTRSNPAPEDTAALMMMMASTASYVPKEFSMPSFSLGFTDLSQEETLTQEEQPGSKKGKKEIYCLPPNIGVRTWLLGIMQVGSSYSQNKKKPFMIEDYKMFIPFLELKKLASHPYVSFHF</sequence>
<keyword evidence="2" id="KW-1185">Reference proteome</keyword>
<gene>
    <name evidence="1" type="ORF">Ahy_B04g069929</name>
</gene>
<dbReference type="Proteomes" id="UP000289738">
    <property type="component" value="Chromosome B04"/>
</dbReference>
<reference evidence="1 2" key="1">
    <citation type="submission" date="2019-01" db="EMBL/GenBank/DDBJ databases">
        <title>Sequencing of cultivated peanut Arachis hypogaea provides insights into genome evolution and oil improvement.</title>
        <authorList>
            <person name="Chen X."/>
        </authorList>
    </citation>
    <scope>NUCLEOTIDE SEQUENCE [LARGE SCALE GENOMIC DNA]</scope>
    <source>
        <strain evidence="2">cv. Fuhuasheng</strain>
        <tissue evidence="1">Leaves</tissue>
    </source>
</reference>
<protein>
    <submittedName>
        <fullName evidence="1">Uncharacterized protein</fullName>
    </submittedName>
</protein>
<dbReference type="AlphaFoldDB" id="A0A444ZDY2"/>
<evidence type="ECO:0000313" key="2">
    <source>
        <dbReference type="Proteomes" id="UP000289738"/>
    </source>
</evidence>
<name>A0A444ZDY2_ARAHY</name>
<comment type="caution">
    <text evidence="1">The sequence shown here is derived from an EMBL/GenBank/DDBJ whole genome shotgun (WGS) entry which is preliminary data.</text>
</comment>
<proteinExistence type="predicted"/>
<dbReference type="EMBL" id="SDMP01000014">
    <property type="protein sequence ID" value="RYR12390.1"/>
    <property type="molecule type" value="Genomic_DNA"/>
</dbReference>
<organism evidence="1 2">
    <name type="scientific">Arachis hypogaea</name>
    <name type="common">Peanut</name>
    <dbReference type="NCBI Taxonomy" id="3818"/>
    <lineage>
        <taxon>Eukaryota</taxon>
        <taxon>Viridiplantae</taxon>
        <taxon>Streptophyta</taxon>
        <taxon>Embryophyta</taxon>
        <taxon>Tracheophyta</taxon>
        <taxon>Spermatophyta</taxon>
        <taxon>Magnoliopsida</taxon>
        <taxon>eudicotyledons</taxon>
        <taxon>Gunneridae</taxon>
        <taxon>Pentapetalae</taxon>
        <taxon>rosids</taxon>
        <taxon>fabids</taxon>
        <taxon>Fabales</taxon>
        <taxon>Fabaceae</taxon>
        <taxon>Papilionoideae</taxon>
        <taxon>50 kb inversion clade</taxon>
        <taxon>dalbergioids sensu lato</taxon>
        <taxon>Dalbergieae</taxon>
        <taxon>Pterocarpus clade</taxon>
        <taxon>Arachis</taxon>
    </lineage>
</organism>